<sequence length="204" mass="22401">MPITELAIPPLKQDQASRELFTDSLWPTLATLVKGKKGLKFNTIGLMVISNDLDVSSVFQPVLGLEWEAVSDFQAVVSGEEFAAFRARLIPIVSAIVFPQLYETNVGPATVFGSPLTEVFKVKIGDNKEKEDVVKEAWQKFLNGIGEVESLNGVSQNVEERTFMGAIGWESEQEREATLKKGGIEELKTSFGSLETFVVKFGGL</sequence>
<gene>
    <name evidence="1" type="ORF">LY89DRAFT_784054</name>
</gene>
<name>A0A194X4M5_MOLSC</name>
<dbReference type="AlphaFoldDB" id="A0A194X4M5"/>
<dbReference type="RefSeq" id="XP_018069374.1">
    <property type="nucleotide sequence ID" value="XM_018222749.1"/>
</dbReference>
<organism evidence="1 2">
    <name type="scientific">Mollisia scopiformis</name>
    <name type="common">Conifer needle endophyte fungus</name>
    <name type="synonym">Phialocephala scopiformis</name>
    <dbReference type="NCBI Taxonomy" id="149040"/>
    <lineage>
        <taxon>Eukaryota</taxon>
        <taxon>Fungi</taxon>
        <taxon>Dikarya</taxon>
        <taxon>Ascomycota</taxon>
        <taxon>Pezizomycotina</taxon>
        <taxon>Leotiomycetes</taxon>
        <taxon>Helotiales</taxon>
        <taxon>Mollisiaceae</taxon>
        <taxon>Mollisia</taxon>
    </lineage>
</organism>
<evidence type="ECO:0000313" key="1">
    <source>
        <dbReference type="EMBL" id="KUJ15019.1"/>
    </source>
</evidence>
<dbReference type="GeneID" id="28832475"/>
<dbReference type="KEGG" id="psco:LY89DRAFT_784054"/>
<dbReference type="OrthoDB" id="4425169at2759"/>
<dbReference type="EMBL" id="KQ947419">
    <property type="protein sequence ID" value="KUJ15019.1"/>
    <property type="molecule type" value="Genomic_DNA"/>
</dbReference>
<dbReference type="InParanoid" id="A0A194X4M5"/>
<reference evidence="1 2" key="1">
    <citation type="submission" date="2015-10" db="EMBL/GenBank/DDBJ databases">
        <title>Full genome of DAOMC 229536 Phialocephala scopiformis, a fungal endophyte of spruce producing the potent anti-insectan compound rugulosin.</title>
        <authorList>
            <consortium name="DOE Joint Genome Institute"/>
            <person name="Walker A.K."/>
            <person name="Frasz S.L."/>
            <person name="Seifert K.A."/>
            <person name="Miller J.D."/>
            <person name="Mondo S.J."/>
            <person name="Labutti K."/>
            <person name="Lipzen A."/>
            <person name="Dockter R."/>
            <person name="Kennedy M."/>
            <person name="Grigoriev I.V."/>
            <person name="Spatafora J.W."/>
        </authorList>
    </citation>
    <scope>NUCLEOTIDE SEQUENCE [LARGE SCALE GENOMIC DNA]</scope>
    <source>
        <strain evidence="1 2">CBS 120377</strain>
    </source>
</reference>
<evidence type="ECO:0000313" key="2">
    <source>
        <dbReference type="Proteomes" id="UP000070700"/>
    </source>
</evidence>
<accession>A0A194X4M5</accession>
<keyword evidence="2" id="KW-1185">Reference proteome</keyword>
<proteinExistence type="predicted"/>
<protein>
    <submittedName>
        <fullName evidence="1">Uncharacterized protein</fullName>
    </submittedName>
</protein>
<dbReference type="Proteomes" id="UP000070700">
    <property type="component" value="Unassembled WGS sequence"/>
</dbReference>